<name>A0A445MUX2_9BACT</name>
<dbReference type="PANTHER" id="PTHR30203">
    <property type="entry name" value="OUTER MEMBRANE CATION EFFLUX PROTEIN"/>
    <property type="match status" value="1"/>
</dbReference>
<keyword evidence="2" id="KW-1134">Transmembrane beta strand</keyword>
<keyword evidence="2" id="KW-0564">Palmitate</keyword>
<protein>
    <submittedName>
        <fullName evidence="3">Type I secretion outer membrane protein</fullName>
    </submittedName>
</protein>
<dbReference type="Gene3D" id="1.20.1600.10">
    <property type="entry name" value="Outer membrane efflux proteins (OEP)"/>
    <property type="match status" value="1"/>
</dbReference>
<keyword evidence="2" id="KW-0812">Transmembrane</keyword>
<evidence type="ECO:0000256" key="2">
    <source>
        <dbReference type="RuleBase" id="RU362097"/>
    </source>
</evidence>
<reference evidence="3" key="1">
    <citation type="submission" date="2018-01" db="EMBL/GenBank/DDBJ databases">
        <authorList>
            <person name="Regsiter A."/>
            <person name="William W."/>
        </authorList>
    </citation>
    <scope>NUCLEOTIDE SEQUENCE</scope>
    <source>
        <strain evidence="3">TRIP AH-1</strain>
    </source>
</reference>
<dbReference type="Gene3D" id="2.20.200.10">
    <property type="entry name" value="Outer membrane efflux proteins (OEP)"/>
    <property type="match status" value="1"/>
</dbReference>
<organism evidence="3">
    <name type="scientific">uncultured Desulfobacterium sp</name>
    <dbReference type="NCBI Taxonomy" id="201089"/>
    <lineage>
        <taxon>Bacteria</taxon>
        <taxon>Pseudomonadati</taxon>
        <taxon>Thermodesulfobacteriota</taxon>
        <taxon>Desulfobacteria</taxon>
        <taxon>Desulfobacterales</taxon>
        <taxon>Desulfobacteriaceae</taxon>
        <taxon>Desulfobacterium</taxon>
        <taxon>environmental samples</taxon>
    </lineage>
</organism>
<evidence type="ECO:0000313" key="3">
    <source>
        <dbReference type="EMBL" id="SPD73233.1"/>
    </source>
</evidence>
<keyword evidence="2" id="KW-0472">Membrane</keyword>
<dbReference type="SUPFAM" id="SSF56954">
    <property type="entry name" value="Outer membrane efflux proteins (OEP)"/>
    <property type="match status" value="1"/>
</dbReference>
<proteinExistence type="inferred from homology"/>
<dbReference type="NCBIfam" id="TIGR01845">
    <property type="entry name" value="outer_NodT"/>
    <property type="match status" value="1"/>
</dbReference>
<comment type="subcellular location">
    <subcellularLocation>
        <location evidence="2">Cell membrane</location>
        <topology evidence="2">Lipid-anchor</topology>
    </subcellularLocation>
</comment>
<accession>A0A445MUX2</accession>
<sequence>MIVDLKSTPHKTPRLIVEGGLVINYKEQFNINAKLNIKIDKLFDVNIYIKSNIKPVFRLFPVLLSALMIAACAVGPDYSPPETTAPDGWRADLEGGLSNRQTDVDALAQWWQTLNDPLLSYLVERAISENLGVKEARAKIREARARRAIAMAGLFPTLDATGSAKTNRTSEQVGVGRRTDLYQAGFDAGWEIDIFGGVRRSVEAATADMQAMQEEYYDVMVSLTAEVALNYLDVRSFQARLTVASSNLKVQEETSNITKWRYEAGLTTGLDVEQASYNLEATRSEIPSLKTGLEQAKNRLAVLLGRQPGDIDPDLDKPGDIPVAGPEIAVGVPADALRRRPDVRMLERELAAQTARIGVAKADLFPKLTLTGSIGLESLSSQDFLDAQSRYYNAGPGISWPIFRARAILQNVEVQNALQEQKMIQYKASILNALEEVENAMIAYSKEQEKRSSLLRAVQSARAAAGLSQDQYSSGLVDFQIVLEAQRSMLSFEDQLTQSSRNVTADLIVIYKALGGGWTKITSLEFPDTLEKK</sequence>
<keyword evidence="2" id="KW-0449">Lipoprotein</keyword>
<dbReference type="EMBL" id="OJIN01000084">
    <property type="protein sequence ID" value="SPD73233.1"/>
    <property type="molecule type" value="Genomic_DNA"/>
</dbReference>
<dbReference type="InterPro" id="IPR010131">
    <property type="entry name" value="MdtP/NodT-like"/>
</dbReference>
<dbReference type="GO" id="GO:0005886">
    <property type="term" value="C:plasma membrane"/>
    <property type="evidence" value="ECO:0007669"/>
    <property type="project" value="UniProtKB-SubCell"/>
</dbReference>
<dbReference type="Pfam" id="PF02321">
    <property type="entry name" value="OEP"/>
    <property type="match status" value="2"/>
</dbReference>
<gene>
    <name evidence="3" type="ORF">PITCH_A1740042</name>
</gene>
<dbReference type="AlphaFoldDB" id="A0A445MUX2"/>
<evidence type="ECO:0000256" key="1">
    <source>
        <dbReference type="ARBA" id="ARBA00007613"/>
    </source>
</evidence>
<dbReference type="GO" id="GO:0015562">
    <property type="term" value="F:efflux transmembrane transporter activity"/>
    <property type="evidence" value="ECO:0007669"/>
    <property type="project" value="InterPro"/>
</dbReference>
<comment type="similarity">
    <text evidence="1 2">Belongs to the outer membrane factor (OMF) (TC 1.B.17) family.</text>
</comment>
<dbReference type="InterPro" id="IPR003423">
    <property type="entry name" value="OMP_efflux"/>
</dbReference>
<dbReference type="PANTHER" id="PTHR30203:SF31">
    <property type="entry name" value="RND EFFLUX SYSTEM, OUTER MEMBRANE LIPOPROTEIN, NODT"/>
    <property type="match status" value="1"/>
</dbReference>